<keyword evidence="2" id="KW-1015">Disulfide bond</keyword>
<name>A0A1I3L6L8_9BACL</name>
<keyword evidence="5" id="KW-1185">Reference proteome</keyword>
<dbReference type="GO" id="GO:0006508">
    <property type="term" value="P:proteolysis"/>
    <property type="evidence" value="ECO:0007669"/>
    <property type="project" value="InterPro"/>
</dbReference>
<keyword evidence="3" id="KW-0325">Glycoprotein</keyword>
<evidence type="ECO:0000313" key="4">
    <source>
        <dbReference type="EMBL" id="SFI80423.1"/>
    </source>
</evidence>
<keyword evidence="1" id="KW-0732">Signal</keyword>
<evidence type="ECO:0000313" key="5">
    <source>
        <dbReference type="Proteomes" id="UP000199545"/>
    </source>
</evidence>
<dbReference type="GO" id="GO:0016020">
    <property type="term" value="C:membrane"/>
    <property type="evidence" value="ECO:0007669"/>
    <property type="project" value="InterPro"/>
</dbReference>
<dbReference type="PANTHER" id="PTHR34217">
    <property type="entry name" value="METAL-DEPENDENT CARBOXYPEPTIDASE"/>
    <property type="match status" value="1"/>
</dbReference>
<sequence>MEDFLRQENEKIASIFREWMQASWMVNTTGEKEWQEKEARAEAEYRHYCSNPERFKQIQHGLQTAEPNSLEHRQYQRLYQDALANQLPKDMLEKMVQLSSELSNIFNTFRGEMDGRKISENEIRDILVNSVDQKKRKKAWEASKQIAQKVTPGLLQLIQLRNEAARKLGYEDHHQMAFELNELDRDEIYGIFQRLKELTDEPFRKIKSEIDQELAERYGIKVSELRPWHYLDPFFQEAPPIPGTDISAYFQNKNIEQLTADTFRALGMDITDLLANSDLYERERKNQHAFCIDMDREGDVRVLCNIRNNQYWMETMLHEFGHAVYDKYNDPSLPFILRTHAHIFTTEAVAMFFGRMVKNREWLHTFLGLDDQTLDRIMPNVEKMLQRQMLITARWVITFVFFERELYRNPDQDLNRLWWKFVSEIQYVHPPEKTDYPHWAAKIHFTIAPVYYQNYLLGELTASQFDQYIRNHISPSIFNQEVGKFFIEKVFKPGDRYGWEGMIERATGEPLNPEHFVKQFVK</sequence>
<dbReference type="GO" id="GO:0004181">
    <property type="term" value="F:metallocarboxypeptidase activity"/>
    <property type="evidence" value="ECO:0007669"/>
    <property type="project" value="InterPro"/>
</dbReference>
<dbReference type="AlphaFoldDB" id="A0A1I3L6L8"/>
<organism evidence="4 5">
    <name type="scientific">Thermoflavimicrobium dichotomicum</name>
    <dbReference type="NCBI Taxonomy" id="46223"/>
    <lineage>
        <taxon>Bacteria</taxon>
        <taxon>Bacillati</taxon>
        <taxon>Bacillota</taxon>
        <taxon>Bacilli</taxon>
        <taxon>Bacillales</taxon>
        <taxon>Thermoactinomycetaceae</taxon>
        <taxon>Thermoflavimicrobium</taxon>
    </lineage>
</organism>
<accession>A0A1I3L6L8</accession>
<proteinExistence type="predicted"/>
<gene>
    <name evidence="4" type="ORF">SAMN05421852_10259</name>
</gene>
<evidence type="ECO:0000256" key="3">
    <source>
        <dbReference type="ARBA" id="ARBA00023180"/>
    </source>
</evidence>
<dbReference type="InterPro" id="IPR001548">
    <property type="entry name" value="Peptidase_M2"/>
</dbReference>
<dbReference type="STRING" id="46223.SAMN05421852_10259"/>
<dbReference type="GO" id="GO:0008241">
    <property type="term" value="F:peptidyl-dipeptidase activity"/>
    <property type="evidence" value="ECO:0007669"/>
    <property type="project" value="InterPro"/>
</dbReference>
<dbReference type="SUPFAM" id="SSF55486">
    <property type="entry name" value="Metalloproteases ('zincins'), catalytic domain"/>
    <property type="match status" value="1"/>
</dbReference>
<dbReference type="Gene3D" id="1.10.1370.30">
    <property type="match status" value="1"/>
</dbReference>
<dbReference type="RefSeq" id="WP_245739715.1">
    <property type="nucleotide sequence ID" value="NZ_FORR01000002.1"/>
</dbReference>
<dbReference type="EMBL" id="FORR01000002">
    <property type="protein sequence ID" value="SFI80423.1"/>
    <property type="molecule type" value="Genomic_DNA"/>
</dbReference>
<evidence type="ECO:0000256" key="1">
    <source>
        <dbReference type="ARBA" id="ARBA00022729"/>
    </source>
</evidence>
<dbReference type="Pfam" id="PF01401">
    <property type="entry name" value="Peptidase_M2"/>
    <property type="match status" value="1"/>
</dbReference>
<evidence type="ECO:0000256" key="2">
    <source>
        <dbReference type="ARBA" id="ARBA00023157"/>
    </source>
</evidence>
<dbReference type="Proteomes" id="UP000199545">
    <property type="component" value="Unassembled WGS sequence"/>
</dbReference>
<dbReference type="InterPro" id="IPR001333">
    <property type="entry name" value="Peptidase_M32_Taq"/>
</dbReference>
<protein>
    <submittedName>
        <fullName evidence="4">Peptidyl-dipeptidase A</fullName>
    </submittedName>
</protein>
<dbReference type="PANTHER" id="PTHR34217:SF1">
    <property type="entry name" value="CARBOXYPEPTIDASE 1"/>
    <property type="match status" value="1"/>
</dbReference>
<reference evidence="4 5" key="1">
    <citation type="submission" date="2016-10" db="EMBL/GenBank/DDBJ databases">
        <authorList>
            <person name="de Groot N.N."/>
        </authorList>
    </citation>
    <scope>NUCLEOTIDE SEQUENCE [LARGE SCALE GENOMIC DNA]</scope>
    <source>
        <strain evidence="4 5">DSM 44778</strain>
    </source>
</reference>